<feature type="transmembrane region" description="Helical" evidence="1">
    <location>
        <begin position="183"/>
        <end position="200"/>
    </location>
</feature>
<gene>
    <name evidence="2" type="ORF">ADM99_14040</name>
</gene>
<dbReference type="OrthoDB" id="1224646at2"/>
<dbReference type="EMBL" id="LGCK01000014">
    <property type="protein sequence ID" value="KPL70285.1"/>
    <property type="molecule type" value="Genomic_DNA"/>
</dbReference>
<proteinExistence type="predicted"/>
<dbReference type="Proteomes" id="UP000050430">
    <property type="component" value="Unassembled WGS sequence"/>
</dbReference>
<reference evidence="2 3" key="1">
    <citation type="submission" date="2015-07" db="EMBL/GenBank/DDBJ databases">
        <title>Genome sequence of Leptolinea tardivitalis DSM 16556.</title>
        <authorList>
            <person name="Hemp J."/>
            <person name="Ward L.M."/>
            <person name="Pace L.A."/>
            <person name="Fischer W.W."/>
        </authorList>
    </citation>
    <scope>NUCLEOTIDE SEQUENCE [LARGE SCALE GENOMIC DNA]</scope>
    <source>
        <strain evidence="2 3">YMTK-2</strain>
    </source>
</reference>
<evidence type="ECO:0008006" key="4">
    <source>
        <dbReference type="Google" id="ProtNLM"/>
    </source>
</evidence>
<dbReference type="RefSeq" id="WP_062422151.1">
    <property type="nucleotide sequence ID" value="NZ_BBYA01000010.1"/>
</dbReference>
<feature type="transmembrane region" description="Helical" evidence="1">
    <location>
        <begin position="147"/>
        <end position="171"/>
    </location>
</feature>
<dbReference type="AlphaFoldDB" id="A0A0P6WUF1"/>
<protein>
    <recommendedName>
        <fullName evidence="4">Glycosyltransferase RgtA/B/C/D-like domain-containing protein</fullName>
    </recommendedName>
</protein>
<feature type="transmembrane region" description="Helical" evidence="1">
    <location>
        <begin position="102"/>
        <end position="127"/>
    </location>
</feature>
<feature type="transmembrane region" description="Helical" evidence="1">
    <location>
        <begin position="293"/>
        <end position="309"/>
    </location>
</feature>
<evidence type="ECO:0000256" key="1">
    <source>
        <dbReference type="SAM" id="Phobius"/>
    </source>
</evidence>
<organism evidence="2 3">
    <name type="scientific">Leptolinea tardivitalis</name>
    <dbReference type="NCBI Taxonomy" id="229920"/>
    <lineage>
        <taxon>Bacteria</taxon>
        <taxon>Bacillati</taxon>
        <taxon>Chloroflexota</taxon>
        <taxon>Anaerolineae</taxon>
        <taxon>Anaerolineales</taxon>
        <taxon>Anaerolineaceae</taxon>
        <taxon>Leptolinea</taxon>
    </lineage>
</organism>
<keyword evidence="3" id="KW-1185">Reference proteome</keyword>
<keyword evidence="1" id="KW-1133">Transmembrane helix</keyword>
<name>A0A0P6WUF1_9CHLR</name>
<feature type="transmembrane region" description="Helical" evidence="1">
    <location>
        <begin position="316"/>
        <end position="334"/>
    </location>
</feature>
<feature type="transmembrane region" description="Helical" evidence="1">
    <location>
        <begin position="73"/>
        <end position="90"/>
    </location>
</feature>
<feature type="transmembrane region" description="Helical" evidence="1">
    <location>
        <begin position="9"/>
        <end position="27"/>
    </location>
</feature>
<accession>A0A0P6WUF1</accession>
<evidence type="ECO:0000313" key="2">
    <source>
        <dbReference type="EMBL" id="KPL70285.1"/>
    </source>
</evidence>
<sequence>MIKRHPERFILLTAVILYAPFLFMGYGSDIDTYRVLHAGRHFVQTLDYIPSRGPGFFVFETIMFFMDQLGGSFLANLTIMGMALIILYGFMRLCREYKIPHYLLLTIALMVHPFFWANAACSMDYLMGIGFAFLGMIQIRRRHYFTAGAAFALGAGSRLTVVLLAGGFLLWQFLIEPQNRWKLIQAGLVFGFFTIVFYLPPADFAQWTTRFLVASVGSQEYWSPGLRFGRWGYKNLMFWSIPGFLLLIGFIIRGLIKSGWESFSRHAWLPAAALLITLVYESFYLGIPTEPSYLIPTIPLVLIVFGIFVGDHRWPVILLTVVLCLSGIVTINIAQPNLGNRATSAEYGFWLEPGHLAALTTERLNYQQCGRPYCNVIHSPIQVQSK</sequence>
<feature type="transmembrane region" description="Helical" evidence="1">
    <location>
        <begin position="236"/>
        <end position="256"/>
    </location>
</feature>
<comment type="caution">
    <text evidence="2">The sequence shown here is derived from an EMBL/GenBank/DDBJ whole genome shotgun (WGS) entry which is preliminary data.</text>
</comment>
<evidence type="ECO:0000313" key="3">
    <source>
        <dbReference type="Proteomes" id="UP000050430"/>
    </source>
</evidence>
<keyword evidence="1" id="KW-0812">Transmembrane</keyword>
<feature type="transmembrane region" description="Helical" evidence="1">
    <location>
        <begin position="268"/>
        <end position="287"/>
    </location>
</feature>
<keyword evidence="1" id="KW-0472">Membrane</keyword>